<dbReference type="Proteomes" id="UP000092884">
    <property type="component" value="Chromosome"/>
</dbReference>
<evidence type="ECO:0000313" key="4">
    <source>
        <dbReference type="Proteomes" id="UP000092884"/>
    </source>
</evidence>
<organism evidence="3 4">
    <name type="scientific">Helicobacter enhydrae</name>
    <dbReference type="NCBI Taxonomy" id="222136"/>
    <lineage>
        <taxon>Bacteria</taxon>
        <taxon>Pseudomonadati</taxon>
        <taxon>Campylobacterota</taxon>
        <taxon>Epsilonproteobacteria</taxon>
        <taxon>Campylobacterales</taxon>
        <taxon>Helicobacteraceae</taxon>
        <taxon>Helicobacter</taxon>
    </lineage>
</organism>
<dbReference type="OrthoDB" id="9798690at2"/>
<accession>A0A1B1U4J7</accession>
<evidence type="ECO:0000313" key="3">
    <source>
        <dbReference type="EMBL" id="ANV97661.1"/>
    </source>
</evidence>
<keyword evidence="1" id="KW-1133">Transmembrane helix</keyword>
<sequence>MNPFDYWLIANIAFFSSISHCVGMCGGIALALNTKIAKNRQNAWLANLLYNFGRLTSYMLIGALCGGVGVVFEITPLIKGAVLMGIGSLIVLFAFLFIFAPKQIARLEPNLQNNYQSFFKRLYQSYKPSSYYLIGILNGFLPCGIVYFFALIALSSQGVFEGALVMFVFGMMTFVPMLLLGLISQFFLNLNAYRSFFLKLSALMMFVMGIYTFYKGMQTIILLDN</sequence>
<dbReference type="AlphaFoldDB" id="A0A1B1U4J7"/>
<keyword evidence="1" id="KW-0812">Transmembrane</keyword>
<dbReference type="KEGG" id="het:BBW65_02055"/>
<feature type="transmembrane region" description="Helical" evidence="1">
    <location>
        <begin position="78"/>
        <end position="100"/>
    </location>
</feature>
<dbReference type="STRING" id="222136.BBW65_02055"/>
<dbReference type="InterPro" id="IPR039447">
    <property type="entry name" value="UreH-like_TM_dom"/>
</dbReference>
<protein>
    <recommendedName>
        <fullName evidence="2">Urease accessory protein UreH-like transmembrane domain-containing protein</fullName>
    </recommendedName>
</protein>
<keyword evidence="1" id="KW-0472">Membrane</keyword>
<feature type="transmembrane region" description="Helical" evidence="1">
    <location>
        <begin position="130"/>
        <end position="152"/>
    </location>
</feature>
<dbReference type="PANTHER" id="PTHR42208:SF1">
    <property type="entry name" value="HEAVY METAL TRANSPORTER"/>
    <property type="match status" value="1"/>
</dbReference>
<proteinExistence type="predicted"/>
<feature type="transmembrane region" description="Helical" evidence="1">
    <location>
        <begin position="196"/>
        <end position="214"/>
    </location>
</feature>
<evidence type="ECO:0000259" key="2">
    <source>
        <dbReference type="Pfam" id="PF13386"/>
    </source>
</evidence>
<feature type="transmembrane region" description="Helical" evidence="1">
    <location>
        <begin position="164"/>
        <end position="184"/>
    </location>
</feature>
<dbReference type="PANTHER" id="PTHR42208">
    <property type="entry name" value="HEAVY METAL TRANSPORTER-RELATED"/>
    <property type="match status" value="1"/>
</dbReference>
<feature type="transmembrane region" description="Helical" evidence="1">
    <location>
        <begin position="6"/>
        <end position="32"/>
    </location>
</feature>
<dbReference type="EMBL" id="CP016503">
    <property type="protein sequence ID" value="ANV97661.1"/>
    <property type="molecule type" value="Genomic_DNA"/>
</dbReference>
<evidence type="ECO:0000256" key="1">
    <source>
        <dbReference type="SAM" id="Phobius"/>
    </source>
</evidence>
<gene>
    <name evidence="3" type="ORF">BBW65_02055</name>
</gene>
<feature type="domain" description="Urease accessory protein UreH-like transmembrane" evidence="2">
    <location>
        <begin position="12"/>
        <end position="211"/>
    </location>
</feature>
<keyword evidence="4" id="KW-1185">Reference proteome</keyword>
<reference evidence="4" key="1">
    <citation type="submission" date="2016-07" db="EMBL/GenBank/DDBJ databases">
        <authorList>
            <person name="Florea S."/>
            <person name="Webb J.S."/>
            <person name="Jaromczyk J."/>
            <person name="Schardl C.L."/>
        </authorList>
    </citation>
    <scope>NUCLEOTIDE SEQUENCE [LARGE SCALE GENOMIC DNA]</scope>
    <source>
        <strain evidence="4">MIT 01-6242</strain>
    </source>
</reference>
<dbReference type="Pfam" id="PF13386">
    <property type="entry name" value="DsbD_2"/>
    <property type="match status" value="1"/>
</dbReference>
<feature type="transmembrane region" description="Helical" evidence="1">
    <location>
        <begin position="52"/>
        <end position="72"/>
    </location>
</feature>
<name>A0A1B1U4J7_9HELI</name>
<dbReference type="RefSeq" id="WP_066339015.1">
    <property type="nucleotide sequence ID" value="NZ_CP016503.1"/>
</dbReference>